<sequence length="104" mass="11602">MFFLTIPFICINKFTHKRSPGSGSGLPKIIRRDKHRLVSPSNADDIVVDNWERFLGESLVPRVSDGRKEPPPLEVLPGLFSSEKNGHLKEWRNAANVGPSDLAP</sequence>
<proteinExistence type="predicted"/>
<reference evidence="1" key="2">
    <citation type="submission" date="2017-12" db="EMBL/GenBank/DDBJ databases">
        <title>Coralsnake Venomics: Analyses of Venom Gland Transcriptomes and Proteomes of Six Brazilian Taxa.</title>
        <authorList>
            <person name="Aird S.D."/>
            <person name="Jorge da Silva N."/>
            <person name="Qiu L."/>
            <person name="Villar-Briones A."/>
            <person name="Aparecida-Saddi V."/>
            <person name="Campos-Telles M.P."/>
            <person name="Grau M."/>
            <person name="Mikheyev A.S."/>
        </authorList>
    </citation>
    <scope>NUCLEOTIDE SEQUENCE</scope>
    <source>
        <tissue evidence="1">Venom_gland</tissue>
    </source>
</reference>
<evidence type="ECO:0000313" key="1">
    <source>
        <dbReference type="EMBL" id="LAA24524.1"/>
    </source>
</evidence>
<organism evidence="1">
    <name type="scientific">Micrurus carvalhoi</name>
    <dbReference type="NCBI Taxonomy" id="3147026"/>
    <lineage>
        <taxon>Eukaryota</taxon>
        <taxon>Metazoa</taxon>
        <taxon>Chordata</taxon>
        <taxon>Craniata</taxon>
        <taxon>Vertebrata</taxon>
        <taxon>Euteleostomi</taxon>
        <taxon>Lepidosauria</taxon>
        <taxon>Squamata</taxon>
        <taxon>Bifurcata</taxon>
        <taxon>Unidentata</taxon>
        <taxon>Episquamata</taxon>
        <taxon>Toxicofera</taxon>
        <taxon>Serpentes</taxon>
        <taxon>Colubroidea</taxon>
        <taxon>Elapidae</taxon>
        <taxon>Elapinae</taxon>
        <taxon>Micrurus</taxon>
    </lineage>
</organism>
<protein>
    <submittedName>
        <fullName evidence="1">Uncharacterized protein</fullName>
    </submittedName>
</protein>
<accession>A0A2H6N4P7</accession>
<dbReference type="AlphaFoldDB" id="A0A2H6N4P7"/>
<reference evidence="1" key="1">
    <citation type="submission" date="2017-07" db="EMBL/GenBank/DDBJ databases">
        <authorList>
            <person name="Mikheyev A."/>
            <person name="Grau M."/>
        </authorList>
    </citation>
    <scope>NUCLEOTIDE SEQUENCE</scope>
    <source>
        <tissue evidence="1">Venom_gland</tissue>
    </source>
</reference>
<name>A0A2H6N4P7_9SAUR</name>
<dbReference type="EMBL" id="IACI01041027">
    <property type="protein sequence ID" value="LAA24524.1"/>
    <property type="molecule type" value="Transcribed_RNA"/>
</dbReference>